<keyword evidence="2" id="KW-1185">Reference proteome</keyword>
<evidence type="ECO:0000313" key="1">
    <source>
        <dbReference type="Ensembl" id="ENSSANP00000069015.1"/>
    </source>
</evidence>
<reference evidence="1" key="1">
    <citation type="submission" date="2025-08" db="UniProtKB">
        <authorList>
            <consortium name="Ensembl"/>
        </authorList>
    </citation>
    <scope>IDENTIFICATION</scope>
</reference>
<sequence>MWASCCGWFCLDDSTVDDTRSSTRHQAFTNSGFSSYPSPPAPEQTCKACGGRFDSHARKVIIFILMLVQNDDVKCL</sequence>
<accession>A0A671QE79</accession>
<dbReference type="Proteomes" id="UP000472260">
    <property type="component" value="Unassembled WGS sequence"/>
</dbReference>
<reference evidence="1" key="2">
    <citation type="submission" date="2025-09" db="UniProtKB">
        <authorList>
            <consortium name="Ensembl"/>
        </authorList>
    </citation>
    <scope>IDENTIFICATION</scope>
</reference>
<organism evidence="1 2">
    <name type="scientific">Sinocyclocheilus anshuiensis</name>
    <dbReference type="NCBI Taxonomy" id="1608454"/>
    <lineage>
        <taxon>Eukaryota</taxon>
        <taxon>Metazoa</taxon>
        <taxon>Chordata</taxon>
        <taxon>Craniata</taxon>
        <taxon>Vertebrata</taxon>
        <taxon>Euteleostomi</taxon>
        <taxon>Actinopterygii</taxon>
        <taxon>Neopterygii</taxon>
        <taxon>Teleostei</taxon>
        <taxon>Ostariophysi</taxon>
        <taxon>Cypriniformes</taxon>
        <taxon>Cyprinidae</taxon>
        <taxon>Cyprininae</taxon>
        <taxon>Sinocyclocheilus</taxon>
    </lineage>
</organism>
<name>A0A671QE79_9TELE</name>
<proteinExistence type="predicted"/>
<protein>
    <submittedName>
        <fullName evidence="1">Uncharacterized protein</fullName>
    </submittedName>
</protein>
<dbReference type="AlphaFoldDB" id="A0A671QE79"/>
<dbReference type="Ensembl" id="ENSSANT00000073369.1">
    <property type="protein sequence ID" value="ENSSANP00000069015.1"/>
    <property type="gene ID" value="ENSSANG00000034412.1"/>
</dbReference>
<evidence type="ECO:0000313" key="2">
    <source>
        <dbReference type="Proteomes" id="UP000472260"/>
    </source>
</evidence>